<accession>A0A7N0T4N5</accession>
<dbReference type="AlphaFoldDB" id="A0A7N0T4N5"/>
<dbReference type="Proteomes" id="UP000594263">
    <property type="component" value="Unplaced"/>
</dbReference>
<dbReference type="Gramene" id="Kaladp0022s0227.1.v1.1">
    <property type="protein sequence ID" value="Kaladp0022s0227.1.v1.1.CDS.1"/>
    <property type="gene ID" value="Kaladp0022s0227.v1.1"/>
</dbReference>
<name>A0A7N0T4N5_KALFE</name>
<evidence type="ECO:0000313" key="3">
    <source>
        <dbReference type="Proteomes" id="UP000594263"/>
    </source>
</evidence>
<feature type="chain" id="PRO_5029446194" description="Secreted protein" evidence="1">
    <location>
        <begin position="22"/>
        <end position="78"/>
    </location>
</feature>
<organism evidence="2 3">
    <name type="scientific">Kalanchoe fedtschenkoi</name>
    <name type="common">Lavender scallops</name>
    <name type="synonym">South American air plant</name>
    <dbReference type="NCBI Taxonomy" id="63787"/>
    <lineage>
        <taxon>Eukaryota</taxon>
        <taxon>Viridiplantae</taxon>
        <taxon>Streptophyta</taxon>
        <taxon>Embryophyta</taxon>
        <taxon>Tracheophyta</taxon>
        <taxon>Spermatophyta</taxon>
        <taxon>Magnoliopsida</taxon>
        <taxon>eudicotyledons</taxon>
        <taxon>Gunneridae</taxon>
        <taxon>Pentapetalae</taxon>
        <taxon>Saxifragales</taxon>
        <taxon>Crassulaceae</taxon>
        <taxon>Kalanchoe</taxon>
    </lineage>
</organism>
<evidence type="ECO:0008006" key="4">
    <source>
        <dbReference type="Google" id="ProtNLM"/>
    </source>
</evidence>
<keyword evidence="1" id="KW-0732">Signal</keyword>
<feature type="signal peptide" evidence="1">
    <location>
        <begin position="1"/>
        <end position="21"/>
    </location>
</feature>
<evidence type="ECO:0000313" key="2">
    <source>
        <dbReference type="EnsemblPlants" id="Kaladp0022s0227.1.v1.1.CDS.1"/>
    </source>
</evidence>
<proteinExistence type="predicted"/>
<reference evidence="2" key="1">
    <citation type="submission" date="2021-01" db="UniProtKB">
        <authorList>
            <consortium name="EnsemblPlants"/>
        </authorList>
    </citation>
    <scope>IDENTIFICATION</scope>
</reference>
<protein>
    <recommendedName>
        <fullName evidence="4">Secreted protein</fullName>
    </recommendedName>
</protein>
<keyword evidence="3" id="KW-1185">Reference proteome</keyword>
<sequence length="78" mass="9352">MLNFISNIKLLLCCLIQLGFIVELYKYDRQKCVIGLLLSAEQYWSKNFNNWTYDMAKWRTLVCRRCENNIYKMLATST</sequence>
<evidence type="ECO:0000256" key="1">
    <source>
        <dbReference type="SAM" id="SignalP"/>
    </source>
</evidence>
<dbReference type="EnsemblPlants" id="Kaladp0022s0227.1.v1.1">
    <property type="protein sequence ID" value="Kaladp0022s0227.1.v1.1.CDS.1"/>
    <property type="gene ID" value="Kaladp0022s0227.v1.1"/>
</dbReference>